<dbReference type="PROSITE" id="PS50006">
    <property type="entry name" value="FHA_DOMAIN"/>
    <property type="match status" value="1"/>
</dbReference>
<proteinExistence type="predicted"/>
<evidence type="ECO:0000313" key="4">
    <source>
        <dbReference type="Proteomes" id="UP001208570"/>
    </source>
</evidence>
<feature type="compositionally biased region" description="Polar residues" evidence="1">
    <location>
        <begin position="1488"/>
        <end position="1512"/>
    </location>
</feature>
<feature type="compositionally biased region" description="Low complexity" evidence="1">
    <location>
        <begin position="1432"/>
        <end position="1449"/>
    </location>
</feature>
<feature type="compositionally biased region" description="Basic and acidic residues" evidence="1">
    <location>
        <begin position="1308"/>
        <end position="1320"/>
    </location>
</feature>
<feature type="compositionally biased region" description="Basic and acidic residues" evidence="1">
    <location>
        <begin position="1123"/>
        <end position="1136"/>
    </location>
</feature>
<accession>A0AAD9K1B4</accession>
<dbReference type="Gene3D" id="2.60.200.20">
    <property type="match status" value="1"/>
</dbReference>
<feature type="compositionally biased region" description="Polar residues" evidence="1">
    <location>
        <begin position="908"/>
        <end position="921"/>
    </location>
</feature>
<feature type="compositionally biased region" description="Basic and acidic residues" evidence="1">
    <location>
        <begin position="931"/>
        <end position="954"/>
    </location>
</feature>
<feature type="compositionally biased region" description="Polar residues" evidence="1">
    <location>
        <begin position="817"/>
        <end position="837"/>
    </location>
</feature>
<evidence type="ECO:0000313" key="3">
    <source>
        <dbReference type="EMBL" id="KAK2162929.1"/>
    </source>
</evidence>
<feature type="region of interest" description="Disordered" evidence="1">
    <location>
        <begin position="1893"/>
        <end position="1929"/>
    </location>
</feature>
<gene>
    <name evidence="3" type="ORF">LSH36_89g03001</name>
</gene>
<protein>
    <recommendedName>
        <fullName evidence="2">FHA domain-containing protein</fullName>
    </recommendedName>
</protein>
<feature type="compositionally biased region" description="Low complexity" evidence="1">
    <location>
        <begin position="1324"/>
        <end position="1340"/>
    </location>
</feature>
<feature type="compositionally biased region" description="Basic and acidic residues" evidence="1">
    <location>
        <begin position="1368"/>
        <end position="1377"/>
    </location>
</feature>
<feature type="compositionally biased region" description="Acidic residues" evidence="1">
    <location>
        <begin position="1110"/>
        <end position="1121"/>
    </location>
</feature>
<feature type="compositionally biased region" description="Low complexity" evidence="1">
    <location>
        <begin position="1571"/>
        <end position="1584"/>
    </location>
</feature>
<feature type="compositionally biased region" description="Polar residues" evidence="1">
    <location>
        <begin position="717"/>
        <end position="733"/>
    </location>
</feature>
<dbReference type="Pfam" id="PF00498">
    <property type="entry name" value="FHA"/>
    <property type="match status" value="1"/>
</dbReference>
<name>A0AAD9K1B4_9ANNE</name>
<feature type="compositionally biased region" description="Polar residues" evidence="1">
    <location>
        <begin position="1558"/>
        <end position="1570"/>
    </location>
</feature>
<dbReference type="InterPro" id="IPR000253">
    <property type="entry name" value="FHA_dom"/>
</dbReference>
<dbReference type="EMBL" id="JAODUP010000089">
    <property type="protein sequence ID" value="KAK2162929.1"/>
    <property type="molecule type" value="Genomic_DNA"/>
</dbReference>
<feature type="region of interest" description="Disordered" evidence="1">
    <location>
        <begin position="691"/>
        <end position="1052"/>
    </location>
</feature>
<feature type="compositionally biased region" description="Low complexity" evidence="1">
    <location>
        <begin position="573"/>
        <end position="587"/>
    </location>
</feature>
<feature type="domain" description="FHA" evidence="2">
    <location>
        <begin position="21"/>
        <end position="77"/>
    </location>
</feature>
<dbReference type="InterPro" id="IPR051176">
    <property type="entry name" value="Cent_Immune-Sig_Mod"/>
</dbReference>
<feature type="region of interest" description="Disordered" evidence="1">
    <location>
        <begin position="567"/>
        <end position="601"/>
    </location>
</feature>
<feature type="compositionally biased region" description="Low complexity" evidence="1">
    <location>
        <begin position="864"/>
        <end position="884"/>
    </location>
</feature>
<feature type="compositionally biased region" description="Basic and acidic residues" evidence="1">
    <location>
        <begin position="1253"/>
        <end position="1287"/>
    </location>
</feature>
<feature type="compositionally biased region" description="Polar residues" evidence="1">
    <location>
        <begin position="1138"/>
        <end position="1171"/>
    </location>
</feature>
<dbReference type="SUPFAM" id="SSF49879">
    <property type="entry name" value="SMAD/FHA domain"/>
    <property type="match status" value="1"/>
</dbReference>
<keyword evidence="4" id="KW-1185">Reference proteome</keyword>
<dbReference type="PANTHER" id="PTHR15715">
    <property type="entry name" value="CENTROSOMAL PROTEIN OF 170 KDA"/>
    <property type="match status" value="1"/>
</dbReference>
<feature type="compositionally biased region" description="Basic and acidic residues" evidence="1">
    <location>
        <begin position="886"/>
        <end position="907"/>
    </location>
</feature>
<feature type="compositionally biased region" description="Basic and acidic residues" evidence="1">
    <location>
        <begin position="766"/>
        <end position="785"/>
    </location>
</feature>
<reference evidence="3" key="1">
    <citation type="journal article" date="2023" name="Mol. Biol. Evol.">
        <title>Third-Generation Sequencing Reveals the Adaptive Role of the Epigenome in Three Deep-Sea Polychaetes.</title>
        <authorList>
            <person name="Perez M."/>
            <person name="Aroh O."/>
            <person name="Sun Y."/>
            <person name="Lan Y."/>
            <person name="Juniper S.K."/>
            <person name="Young C.R."/>
            <person name="Angers B."/>
            <person name="Qian P.Y."/>
        </authorList>
    </citation>
    <scope>NUCLEOTIDE SEQUENCE</scope>
    <source>
        <strain evidence="3">P08H-3</strain>
    </source>
</reference>
<dbReference type="PANTHER" id="PTHR15715:SF47">
    <property type="entry name" value="FHA DOMAIN-CONTAINING PROTEIN"/>
    <property type="match status" value="1"/>
</dbReference>
<dbReference type="InterPro" id="IPR008984">
    <property type="entry name" value="SMAD_FHA_dom_sf"/>
</dbReference>
<organism evidence="3 4">
    <name type="scientific">Paralvinella palmiformis</name>
    <dbReference type="NCBI Taxonomy" id="53620"/>
    <lineage>
        <taxon>Eukaryota</taxon>
        <taxon>Metazoa</taxon>
        <taxon>Spiralia</taxon>
        <taxon>Lophotrochozoa</taxon>
        <taxon>Annelida</taxon>
        <taxon>Polychaeta</taxon>
        <taxon>Sedentaria</taxon>
        <taxon>Canalipalpata</taxon>
        <taxon>Terebellida</taxon>
        <taxon>Terebelliformia</taxon>
        <taxon>Alvinellidae</taxon>
        <taxon>Paralvinella</taxon>
    </lineage>
</organism>
<feature type="compositionally biased region" description="Low complexity" evidence="1">
    <location>
        <begin position="1596"/>
        <end position="1623"/>
    </location>
</feature>
<dbReference type="Proteomes" id="UP001208570">
    <property type="component" value="Unassembled WGS sequence"/>
</dbReference>
<comment type="caution">
    <text evidence="3">The sequence shown here is derived from an EMBL/GenBank/DDBJ whole genome shotgun (WGS) entry which is preliminary data.</text>
</comment>
<evidence type="ECO:0000259" key="2">
    <source>
        <dbReference type="PROSITE" id="PS50006"/>
    </source>
</evidence>
<feature type="compositionally biased region" description="Low complexity" evidence="1">
    <location>
        <begin position="1514"/>
        <end position="1536"/>
    </location>
</feature>
<feature type="compositionally biased region" description="Acidic residues" evidence="1">
    <location>
        <begin position="1092"/>
        <end position="1102"/>
    </location>
</feature>
<feature type="compositionally biased region" description="Basic and acidic residues" evidence="1">
    <location>
        <begin position="1893"/>
        <end position="1902"/>
    </location>
</feature>
<sequence>MCIPTENGHVHHCGGVSGGQLYVVVSSDNDTLLTSHLYRSRSVNPHHAILNYDSKENKFKIKDLGSINGTYVNESRIPEEEFFTLDDKDTIRFGYDILFFFIVGSEHLIKLAIDDVWSWTAHPTVYHMAQSEESTHHVEPPVPTSQSPTIEVQNVWASRDDSEHIIHGMAECPHDSDRQLLALTVCKQEIDCPCCKKSVCTDPLRLFRQSHFCQVYCDGRQHSYCCTLYVKVITCKVGCIAEQELQHTCGIHDESTSSHSSHSNQSIAGANKTDLLNQTTHPPTLTQCQHRRSKWHETPYHIDEYPTPYVGAQDYDYFYEDPTAYGAVSAPEGAVGVVPQTYVYDTVADANSHIVHNSTAPIQGPIQPTLLVRHIYHTGAPPQFVAGRLPVNYISTYPDPYLVPHGARIPRGMSFQQEDLSATSYVPDDSVTSAPAGFDTTSDSTPATSINCTSQPIVAQLAVTSSSATSHTDVNHTNLIPLSKSVPSFAEDSSNSVSIVQPTGVTYSVASATTNGAIVTEETSGGEQQVLPFEQHERQFHQETQTDLDSFDCDEKPVKENCDFQEAGNLVKSDSFTSSSSRTSGTPGSPPPPHRQDKRRSICSGQDTELETVKKGTPLYGQPSWWGEEDADDYKYPHTSTLTEKDKISTDNKNTAERPLTLNFDHNKASAMASSDKQQTDPQCSVTYMEIPCDSADTKQESSSHDVPHTPPERDTGPSTAEDSPLNKSNTAFTVDFGGEDEEVKAATKNRPIGEFLPSGLRRSFRQREEKIKEMQEKKKGDTATRDQLSGPEMSPARQRKAYNWHSGGSGRVAHKNSLSPQRSGYHSDGHNSNMSSDNEDLSIRSESFAGRAKRIKQTGRSVSVTDKCTSSFSSSRSVLKSTRNVIDKRKSGSGDSRRTPISDNRRTPTTVDNRRTPTSVESRRTPTSVESRRTPTSSERRGKMEHRKTPTGEKKKKSSAVQPVPSDSAYLINKMFASQGSQQDDGLAAVGYEPNGSIRTREHKHKSSVIKPRVSQGEPVMASQKSLRVPKKDDDAHSETGTYTIQGEKEQKEIENARKSIDKVFGVVDHQEYVIEIQRPVIDFGLHSPEDPDYSPGEEEEARMQLSSEDLDELEEELGEQSELHHYNETHKDNEAVTGTSSGWLSQVIRQDKSVTSSTTTEYSANSSPLHQPMRRMRPGTGRKLPSPPIDRSLSVSDAADGSCVESDLSGGRHRATVTFDSGNGGTFLISFDAPQRETNKAGTQSENEASDTERATADADAKDKTSPDIGENTEKMVAETGELHGKHTQKKKIVIIQNDSQPLPVSKEELLIPIKDTDSDTDSSSCAVVRSRYSSRSAKGQQNKEKPKFARSKSTGATAKLPADSARTKSMDRRSATAPRAKSSERKATTKCQDIGQRPSSAPKAKKSSGPRSRTSSTNRDLSTSDGPSESESASIISSSTDYSETSPRIMCKSSGGKGTVLLTRTNRTAVLRRRKLEMESESNRSDSSTLTPRSSRPNSTSLDTLTSPKVSPRASSRSRSSSRSRPLSAQDSSHGLKGDVNLGQRIVGKSRENQRMTGSSKEVSTKYSRSLSCKSTLSSPRSKSETKDLRPQSGKSISSASGLIISGNRSQPSSRSNSPRTQEYNAWKRRKSYDPRQAVAEAKATKKVTHSKPPISDHDKSAPSVSSLSSEDSANLDDSGGESSRTDDIIKLSTEIYKNLAAMSRENDSEEVDILMACCEEFEGQFVSRNLSDAHPNYSLNSTAFSNGQFIDKSHSNSISSEEITDENTCQEQEYEALDVSIMETGKSYNTIILRSIFEISNRVRHKTDALMDKLKRSHDLRNVRGSDKIELDGDSPGLQELGGILSNLRTTERHLQVIDRALFPRPQNRGSLHGSKHVKELERIRSELADFKTVDKPPRTWGKKMHKQGSRDSDRSEPFTGDDYW</sequence>
<feature type="compositionally biased region" description="Polar residues" evidence="1">
    <location>
        <begin position="1417"/>
        <end position="1430"/>
    </location>
</feature>
<feature type="region of interest" description="Disordered" evidence="1">
    <location>
        <begin position="1085"/>
        <end position="1690"/>
    </location>
</feature>
<feature type="region of interest" description="Disordered" evidence="1">
    <location>
        <begin position="426"/>
        <end position="447"/>
    </location>
</feature>
<feature type="compositionally biased region" description="Basic and acidic residues" evidence="1">
    <location>
        <begin position="696"/>
        <end position="716"/>
    </location>
</feature>
<feature type="compositionally biased region" description="Polar residues" evidence="1">
    <location>
        <begin position="1666"/>
        <end position="1676"/>
    </location>
</feature>
<evidence type="ECO:0000256" key="1">
    <source>
        <dbReference type="SAM" id="MobiDB-lite"/>
    </source>
</evidence>